<evidence type="ECO:0000313" key="5">
    <source>
        <dbReference type="Proteomes" id="UP000183085"/>
    </source>
</evidence>
<dbReference type="InterPro" id="IPR016181">
    <property type="entry name" value="Acyl_CoA_acyltransferase"/>
</dbReference>
<dbReference type="Proteomes" id="UP000183085">
    <property type="component" value="Unassembled WGS sequence"/>
</dbReference>
<dbReference type="InterPro" id="IPR010167">
    <property type="entry name" value="NH2A_AcTrfase"/>
</dbReference>
<evidence type="ECO:0000313" key="4">
    <source>
        <dbReference type="EMBL" id="OIP40910.1"/>
    </source>
</evidence>
<dbReference type="GO" id="GO:0006526">
    <property type="term" value="P:L-arginine biosynthetic process"/>
    <property type="evidence" value="ECO:0007669"/>
    <property type="project" value="InterPro"/>
</dbReference>
<dbReference type="GO" id="GO:0004042">
    <property type="term" value="F:L-glutamate N-acetyltransferase activity"/>
    <property type="evidence" value="ECO:0007669"/>
    <property type="project" value="InterPro"/>
</dbReference>
<dbReference type="AlphaFoldDB" id="A0A1J5EC74"/>
<dbReference type="GO" id="GO:0005737">
    <property type="term" value="C:cytoplasm"/>
    <property type="evidence" value="ECO:0007669"/>
    <property type="project" value="InterPro"/>
</dbReference>
<keyword evidence="2" id="KW-0012">Acyltransferase</keyword>
<keyword evidence="1 4" id="KW-0808">Transferase</keyword>
<dbReference type="Pfam" id="PF00583">
    <property type="entry name" value="Acetyltransf_1"/>
    <property type="match status" value="1"/>
</dbReference>
<dbReference type="Gene3D" id="3.40.630.30">
    <property type="match status" value="1"/>
</dbReference>
<dbReference type="PANTHER" id="PTHR30602">
    <property type="entry name" value="AMINO-ACID ACETYLTRANSFERASE"/>
    <property type="match status" value="1"/>
</dbReference>
<evidence type="ECO:0000259" key="3">
    <source>
        <dbReference type="PROSITE" id="PS51186"/>
    </source>
</evidence>
<evidence type="ECO:0000256" key="2">
    <source>
        <dbReference type="ARBA" id="ARBA00023315"/>
    </source>
</evidence>
<dbReference type="CDD" id="cd04301">
    <property type="entry name" value="NAT_SF"/>
    <property type="match status" value="1"/>
</dbReference>
<sequence>MKIRKIDIREVPVIQAIINQYAKRGKLLPRALGDIYENIRDYFIAEIDGKIVGCCALHIVWEDIAEIKSLAVLKEFSGQGIGSELLDSALKEAKSLGIIKVFALTYKQNFFSKRGFKVIPSSSLPHKIWGECIRCPLFPNCKEVAMEYIIEDVTE</sequence>
<comment type="caution">
    <text evidence="4">The sequence shown here is derived from an EMBL/GenBank/DDBJ whole genome shotgun (WGS) entry which is preliminary data.</text>
</comment>
<accession>A0A1J5EC74</accession>
<dbReference type="STRING" id="1817895.AUJ95_04040"/>
<feature type="domain" description="N-acetyltransferase" evidence="3">
    <location>
        <begin position="1"/>
        <end position="151"/>
    </location>
</feature>
<dbReference type="EMBL" id="MNYI01000101">
    <property type="protein sequence ID" value="OIP40910.1"/>
    <property type="molecule type" value="Genomic_DNA"/>
</dbReference>
<dbReference type="NCBIfam" id="NF005840">
    <property type="entry name" value="PRK07757.1"/>
    <property type="match status" value="1"/>
</dbReference>
<evidence type="ECO:0000256" key="1">
    <source>
        <dbReference type="ARBA" id="ARBA00022679"/>
    </source>
</evidence>
<protein>
    <submittedName>
        <fullName evidence="4">GNAT family N-acetyltransferase</fullName>
    </submittedName>
</protein>
<organism evidence="4 5">
    <name type="scientific">Candidatus Desantisbacteria bacterium CG2_30_40_21</name>
    <dbReference type="NCBI Taxonomy" id="1817895"/>
    <lineage>
        <taxon>Bacteria</taxon>
        <taxon>Candidatus Desantisiibacteriota</taxon>
    </lineage>
</organism>
<reference evidence="4 5" key="1">
    <citation type="journal article" date="2016" name="Environ. Microbiol.">
        <title>Genomic resolution of a cold subsurface aquifer community provides metabolic insights for novel microbes adapted to high CO concentrations.</title>
        <authorList>
            <person name="Probst A.J."/>
            <person name="Castelle C.J."/>
            <person name="Singh A."/>
            <person name="Brown C.T."/>
            <person name="Anantharaman K."/>
            <person name="Sharon I."/>
            <person name="Hug L.A."/>
            <person name="Burstein D."/>
            <person name="Emerson J.B."/>
            <person name="Thomas B.C."/>
            <person name="Banfield J.F."/>
        </authorList>
    </citation>
    <scope>NUCLEOTIDE SEQUENCE [LARGE SCALE GENOMIC DNA]</scope>
    <source>
        <strain evidence="4">CG2_30_40_21</strain>
    </source>
</reference>
<dbReference type="PANTHER" id="PTHR30602:SF12">
    <property type="entry name" value="AMINO-ACID ACETYLTRANSFERASE NAGS1, CHLOROPLASTIC-RELATED"/>
    <property type="match status" value="1"/>
</dbReference>
<dbReference type="SUPFAM" id="SSF55729">
    <property type="entry name" value="Acyl-CoA N-acyltransferases (Nat)"/>
    <property type="match status" value="1"/>
</dbReference>
<proteinExistence type="predicted"/>
<dbReference type="PROSITE" id="PS51186">
    <property type="entry name" value="GNAT"/>
    <property type="match status" value="1"/>
</dbReference>
<name>A0A1J5EC74_9BACT</name>
<dbReference type="InterPro" id="IPR000182">
    <property type="entry name" value="GNAT_dom"/>
</dbReference>
<gene>
    <name evidence="4" type="ORF">AUJ95_04040</name>
</gene>